<evidence type="ECO:0000313" key="3">
    <source>
        <dbReference type="Proteomes" id="UP001162060"/>
    </source>
</evidence>
<evidence type="ECO:0000313" key="2">
    <source>
        <dbReference type="EMBL" id="CAK7919948.1"/>
    </source>
</evidence>
<protein>
    <recommendedName>
        <fullName evidence="1">RNase H type-1 domain-containing protein</fullName>
    </recommendedName>
</protein>
<feature type="domain" description="RNase H type-1" evidence="1">
    <location>
        <begin position="1"/>
        <end position="53"/>
    </location>
</feature>
<evidence type="ECO:0000259" key="1">
    <source>
        <dbReference type="Pfam" id="PF13456"/>
    </source>
</evidence>
<sequence>MIIRQLRHHRPPKSPGLRMLHRSARCSAECLGVLSWTHRYRDFNKMAHQAANIALDPSRSVQTSADDDRPILADLARFLVSDVGHWTSTHQ</sequence>
<reference evidence="2" key="1">
    <citation type="submission" date="2024-01" db="EMBL/GenBank/DDBJ databases">
        <authorList>
            <person name="Webb A."/>
        </authorList>
    </citation>
    <scope>NUCLEOTIDE SEQUENCE</scope>
    <source>
        <strain evidence="2">Pm1</strain>
    </source>
</reference>
<dbReference type="Proteomes" id="UP001162060">
    <property type="component" value="Unassembled WGS sequence"/>
</dbReference>
<dbReference type="EMBL" id="CAKLBY020000050">
    <property type="protein sequence ID" value="CAK7919948.1"/>
    <property type="molecule type" value="Genomic_DNA"/>
</dbReference>
<gene>
    <name evidence="2" type="ORF">PM001_LOCUS6343</name>
</gene>
<dbReference type="Pfam" id="PF13456">
    <property type="entry name" value="RVT_3"/>
    <property type="match status" value="1"/>
</dbReference>
<dbReference type="AlphaFoldDB" id="A0AAV1TJ91"/>
<accession>A0AAV1TJ91</accession>
<dbReference type="GO" id="GO:0004523">
    <property type="term" value="F:RNA-DNA hybrid ribonuclease activity"/>
    <property type="evidence" value="ECO:0007669"/>
    <property type="project" value="InterPro"/>
</dbReference>
<dbReference type="InterPro" id="IPR002156">
    <property type="entry name" value="RNaseH_domain"/>
</dbReference>
<name>A0AAV1TJ91_9STRA</name>
<proteinExistence type="predicted"/>
<organism evidence="2 3">
    <name type="scientific">Peronospora matthiolae</name>
    <dbReference type="NCBI Taxonomy" id="2874970"/>
    <lineage>
        <taxon>Eukaryota</taxon>
        <taxon>Sar</taxon>
        <taxon>Stramenopiles</taxon>
        <taxon>Oomycota</taxon>
        <taxon>Peronosporomycetes</taxon>
        <taxon>Peronosporales</taxon>
        <taxon>Peronosporaceae</taxon>
        <taxon>Peronospora</taxon>
    </lineage>
</organism>
<comment type="caution">
    <text evidence="2">The sequence shown here is derived from an EMBL/GenBank/DDBJ whole genome shotgun (WGS) entry which is preliminary data.</text>
</comment>
<dbReference type="GO" id="GO:0003676">
    <property type="term" value="F:nucleic acid binding"/>
    <property type="evidence" value="ECO:0007669"/>
    <property type="project" value="InterPro"/>
</dbReference>